<feature type="transmembrane region" description="Helical" evidence="6">
    <location>
        <begin position="85"/>
        <end position="108"/>
    </location>
</feature>
<dbReference type="RefSeq" id="WP_139183566.1">
    <property type="nucleotide sequence ID" value="NZ_FMXE01000006.1"/>
</dbReference>
<feature type="transmembrane region" description="Helical" evidence="6">
    <location>
        <begin position="205"/>
        <end position="223"/>
    </location>
</feature>
<sequence>MTKKDSIFKTLREYFRDHPSAAFGWIWVMVMPAIGSLVLVSNADLAGNFPLDLVIHHILFTGLIALLLGFALLPTTLTALASGYFFGWIGFPGLFFGYLFANVIGYVLGKVLNTNFLGLLYKRKPEIRQAIESRIERPQSLIFFIRISPVIPFAISNFLFASLKIDLKKVLLFGIPGMLPRTLIAFGTGLLASSFMDAKKAMNDPIQLGILAFLFLVSFWGLYRSWKTSKA</sequence>
<keyword evidence="3 6" id="KW-0812">Transmembrane</keyword>
<dbReference type="AlphaFoldDB" id="A0A1G5WDR8"/>
<evidence type="ECO:0000256" key="4">
    <source>
        <dbReference type="ARBA" id="ARBA00022989"/>
    </source>
</evidence>
<dbReference type="Pfam" id="PF09335">
    <property type="entry name" value="VTT_dom"/>
    <property type="match status" value="1"/>
</dbReference>
<dbReference type="STRING" id="279824.SAMN03080617_01057"/>
<comment type="similarity">
    <text evidence="6">Belongs to the TVP38/TMEM64 family.</text>
</comment>
<keyword evidence="4 6" id="KW-1133">Transmembrane helix</keyword>
<dbReference type="Proteomes" id="UP000198756">
    <property type="component" value="Unassembled WGS sequence"/>
</dbReference>
<evidence type="ECO:0000259" key="7">
    <source>
        <dbReference type="Pfam" id="PF09335"/>
    </source>
</evidence>
<name>A0A1G5WDR8_9BACT</name>
<accession>A0A1G5WDR8</accession>
<organism evidence="8 9">
    <name type="scientific">Algoriphagus alkaliphilus</name>
    <dbReference type="NCBI Taxonomy" id="279824"/>
    <lineage>
        <taxon>Bacteria</taxon>
        <taxon>Pseudomonadati</taxon>
        <taxon>Bacteroidota</taxon>
        <taxon>Cytophagia</taxon>
        <taxon>Cytophagales</taxon>
        <taxon>Cyclobacteriaceae</taxon>
        <taxon>Algoriphagus</taxon>
    </lineage>
</organism>
<feature type="transmembrane region" description="Helical" evidence="6">
    <location>
        <begin position="170"/>
        <end position="193"/>
    </location>
</feature>
<feature type="transmembrane region" description="Helical" evidence="6">
    <location>
        <begin position="53"/>
        <end position="73"/>
    </location>
</feature>
<feature type="transmembrane region" description="Helical" evidence="6">
    <location>
        <begin position="141"/>
        <end position="163"/>
    </location>
</feature>
<dbReference type="InterPro" id="IPR032816">
    <property type="entry name" value="VTT_dom"/>
</dbReference>
<comment type="subcellular location">
    <subcellularLocation>
        <location evidence="1 6">Cell membrane</location>
        <topology evidence="1 6">Multi-pass membrane protein</topology>
    </subcellularLocation>
</comment>
<feature type="transmembrane region" description="Helical" evidence="6">
    <location>
        <begin position="21"/>
        <end position="41"/>
    </location>
</feature>
<dbReference type="InterPro" id="IPR015414">
    <property type="entry name" value="TMEM64"/>
</dbReference>
<dbReference type="PANTHER" id="PTHR12677:SF59">
    <property type="entry name" value="GOLGI APPARATUS MEMBRANE PROTEIN TVP38-RELATED"/>
    <property type="match status" value="1"/>
</dbReference>
<dbReference type="EMBL" id="FMXE01000006">
    <property type="protein sequence ID" value="SDA56223.1"/>
    <property type="molecule type" value="Genomic_DNA"/>
</dbReference>
<protein>
    <recommendedName>
        <fullName evidence="6">TVP38/TMEM64 family membrane protein</fullName>
    </recommendedName>
</protein>
<evidence type="ECO:0000313" key="8">
    <source>
        <dbReference type="EMBL" id="SDA56223.1"/>
    </source>
</evidence>
<keyword evidence="5 6" id="KW-0472">Membrane</keyword>
<reference evidence="9" key="1">
    <citation type="submission" date="2016-10" db="EMBL/GenBank/DDBJ databases">
        <authorList>
            <person name="Varghese N."/>
            <person name="Submissions S."/>
        </authorList>
    </citation>
    <scope>NUCLEOTIDE SEQUENCE [LARGE SCALE GENOMIC DNA]</scope>
    <source>
        <strain evidence="9">DSM 22703</strain>
    </source>
</reference>
<dbReference type="PANTHER" id="PTHR12677">
    <property type="entry name" value="GOLGI APPARATUS MEMBRANE PROTEIN TVP38-RELATED"/>
    <property type="match status" value="1"/>
</dbReference>
<evidence type="ECO:0000256" key="5">
    <source>
        <dbReference type="ARBA" id="ARBA00023136"/>
    </source>
</evidence>
<evidence type="ECO:0000256" key="3">
    <source>
        <dbReference type="ARBA" id="ARBA00022692"/>
    </source>
</evidence>
<evidence type="ECO:0000256" key="6">
    <source>
        <dbReference type="RuleBase" id="RU366058"/>
    </source>
</evidence>
<evidence type="ECO:0000313" key="9">
    <source>
        <dbReference type="Proteomes" id="UP000198756"/>
    </source>
</evidence>
<evidence type="ECO:0000256" key="2">
    <source>
        <dbReference type="ARBA" id="ARBA00022475"/>
    </source>
</evidence>
<keyword evidence="2 6" id="KW-1003">Cell membrane</keyword>
<dbReference type="OrthoDB" id="6194207at2"/>
<dbReference type="GO" id="GO:0005886">
    <property type="term" value="C:plasma membrane"/>
    <property type="evidence" value="ECO:0007669"/>
    <property type="project" value="UniProtKB-SubCell"/>
</dbReference>
<evidence type="ECO:0000256" key="1">
    <source>
        <dbReference type="ARBA" id="ARBA00004651"/>
    </source>
</evidence>
<keyword evidence="9" id="KW-1185">Reference proteome</keyword>
<gene>
    <name evidence="8" type="ORF">SAMN03080617_01057</name>
</gene>
<proteinExistence type="inferred from homology"/>
<feature type="domain" description="VTT" evidence="7">
    <location>
        <begin position="73"/>
        <end position="189"/>
    </location>
</feature>